<keyword evidence="5" id="KW-1185">Reference proteome</keyword>
<feature type="region of interest" description="Disordered" evidence="2">
    <location>
        <begin position="230"/>
        <end position="273"/>
    </location>
</feature>
<dbReference type="InterPro" id="IPR018253">
    <property type="entry name" value="DnaJ_domain_CS"/>
</dbReference>
<comment type="caution">
    <text evidence="4">The sequence shown here is derived from an EMBL/GenBank/DDBJ whole genome shotgun (WGS) entry which is preliminary data.</text>
</comment>
<feature type="domain" description="J" evidence="3">
    <location>
        <begin position="16"/>
        <end position="83"/>
    </location>
</feature>
<dbReference type="Proteomes" id="UP001187531">
    <property type="component" value="Unassembled WGS sequence"/>
</dbReference>
<dbReference type="PROSITE" id="PS50076">
    <property type="entry name" value="DNAJ_2"/>
    <property type="match status" value="1"/>
</dbReference>
<dbReference type="InterPro" id="IPR052594">
    <property type="entry name" value="J_domain-containing_protein"/>
</dbReference>
<accession>A0AA88H323</accession>
<evidence type="ECO:0000313" key="5">
    <source>
        <dbReference type="Proteomes" id="UP001187531"/>
    </source>
</evidence>
<organism evidence="4 5">
    <name type="scientific">Artemia franciscana</name>
    <name type="common">Brine shrimp</name>
    <name type="synonym">Artemia sanfranciscana</name>
    <dbReference type="NCBI Taxonomy" id="6661"/>
    <lineage>
        <taxon>Eukaryota</taxon>
        <taxon>Metazoa</taxon>
        <taxon>Ecdysozoa</taxon>
        <taxon>Arthropoda</taxon>
        <taxon>Crustacea</taxon>
        <taxon>Branchiopoda</taxon>
        <taxon>Anostraca</taxon>
        <taxon>Artemiidae</taxon>
        <taxon>Artemia</taxon>
    </lineage>
</organism>
<evidence type="ECO:0000256" key="2">
    <source>
        <dbReference type="SAM" id="MobiDB-lite"/>
    </source>
</evidence>
<evidence type="ECO:0000259" key="3">
    <source>
        <dbReference type="PROSITE" id="PS50076"/>
    </source>
</evidence>
<dbReference type="GO" id="GO:0005634">
    <property type="term" value="C:nucleus"/>
    <property type="evidence" value="ECO:0007669"/>
    <property type="project" value="TreeGrafter"/>
</dbReference>
<sequence>MPSFLELCQELFDSKDLYVVLGVDKKADYQQVKKGYYKKSLLYHPDRAKDNEKELATKKFQILGKVYSILSDKEKRAAYDDTGCVEDEDFIDQERDWSEYFRIIFPKVSLGDIKKFEEKYKGSEEEREDLKEIYISSKGDMDVILDSIMCSTIDDEPRYREILLDMIKKNEVEDFKSFSRESKKKKESRRKRYADEALEAEELAEELGLKKKKEDDNDEDLSGLQALIQQRQSDRGKQMNGFIEQLEAKYGGKGGSKTGAKGKSMRRGKGKKN</sequence>
<dbReference type="EMBL" id="JAVRJZ010000090">
    <property type="protein sequence ID" value="KAK2703463.1"/>
    <property type="molecule type" value="Genomic_DNA"/>
</dbReference>
<dbReference type="EMBL" id="JAVRJZ010000090">
    <property type="protein sequence ID" value="KAK2703464.1"/>
    <property type="molecule type" value="Genomic_DNA"/>
</dbReference>
<dbReference type="CDD" id="cd06257">
    <property type="entry name" value="DnaJ"/>
    <property type="match status" value="1"/>
</dbReference>
<dbReference type="GO" id="GO:0031072">
    <property type="term" value="F:heat shock protein binding"/>
    <property type="evidence" value="ECO:0007669"/>
    <property type="project" value="TreeGrafter"/>
</dbReference>
<dbReference type="Gene3D" id="1.10.287.110">
    <property type="entry name" value="DnaJ domain"/>
    <property type="match status" value="1"/>
</dbReference>
<gene>
    <name evidence="4" type="ORF">QYM36_018061</name>
</gene>
<evidence type="ECO:0000256" key="1">
    <source>
        <dbReference type="ARBA" id="ARBA00022553"/>
    </source>
</evidence>
<dbReference type="SUPFAM" id="SSF46565">
    <property type="entry name" value="Chaperone J-domain"/>
    <property type="match status" value="1"/>
</dbReference>
<feature type="compositionally biased region" description="Basic residues" evidence="2">
    <location>
        <begin position="263"/>
        <end position="273"/>
    </location>
</feature>
<dbReference type="PANTHER" id="PTHR44144">
    <property type="entry name" value="DNAJ HOMOLOG SUBFAMILY C MEMBER 9"/>
    <property type="match status" value="1"/>
</dbReference>
<dbReference type="AlphaFoldDB" id="A0AA88H323"/>
<dbReference type="PANTHER" id="PTHR44144:SF1">
    <property type="entry name" value="DNAJ HOMOLOG SUBFAMILY C MEMBER 9"/>
    <property type="match status" value="1"/>
</dbReference>
<dbReference type="PROSITE" id="PS00636">
    <property type="entry name" value="DNAJ_1"/>
    <property type="match status" value="1"/>
</dbReference>
<dbReference type="Pfam" id="PF00226">
    <property type="entry name" value="DnaJ"/>
    <property type="match status" value="1"/>
</dbReference>
<keyword evidence="1" id="KW-0597">Phosphoprotein</keyword>
<proteinExistence type="predicted"/>
<dbReference type="InterPro" id="IPR036869">
    <property type="entry name" value="J_dom_sf"/>
</dbReference>
<dbReference type="SMART" id="SM00271">
    <property type="entry name" value="DnaJ"/>
    <property type="match status" value="1"/>
</dbReference>
<dbReference type="Pfam" id="PF23302">
    <property type="entry name" value="HTH_DNAJC9"/>
    <property type="match status" value="1"/>
</dbReference>
<name>A0AA88H323_ARTSF</name>
<dbReference type="PRINTS" id="PR00625">
    <property type="entry name" value="JDOMAIN"/>
</dbReference>
<evidence type="ECO:0000313" key="4">
    <source>
        <dbReference type="EMBL" id="KAK2703463.1"/>
    </source>
</evidence>
<dbReference type="GO" id="GO:0005737">
    <property type="term" value="C:cytoplasm"/>
    <property type="evidence" value="ECO:0007669"/>
    <property type="project" value="TreeGrafter"/>
</dbReference>
<dbReference type="InterPro" id="IPR056453">
    <property type="entry name" value="HTH_DNAJC9"/>
</dbReference>
<dbReference type="FunFam" id="1.10.287.110:FF:000035">
    <property type="entry name" value="DnaJ homolog subfamily C member 9"/>
    <property type="match status" value="1"/>
</dbReference>
<protein>
    <recommendedName>
        <fullName evidence="3">J domain-containing protein</fullName>
    </recommendedName>
</protein>
<dbReference type="InterPro" id="IPR001623">
    <property type="entry name" value="DnaJ_domain"/>
</dbReference>
<reference evidence="4" key="1">
    <citation type="submission" date="2023-07" db="EMBL/GenBank/DDBJ databases">
        <title>Chromosome-level genome assembly of Artemia franciscana.</title>
        <authorList>
            <person name="Jo E."/>
        </authorList>
    </citation>
    <scope>NUCLEOTIDE SEQUENCE</scope>
    <source>
        <tissue evidence="4">Whole body</tissue>
    </source>
</reference>